<feature type="compositionally biased region" description="Pro residues" evidence="1">
    <location>
        <begin position="45"/>
        <end position="60"/>
    </location>
</feature>
<protein>
    <submittedName>
        <fullName evidence="2">Uncharacterized protein</fullName>
    </submittedName>
</protein>
<evidence type="ECO:0000313" key="2">
    <source>
        <dbReference type="EMBL" id="QFZ75476.1"/>
    </source>
</evidence>
<organism evidence="2 3">
    <name type="scientific">Streptomyces fagopyri</name>
    <dbReference type="NCBI Taxonomy" id="2662397"/>
    <lineage>
        <taxon>Bacteria</taxon>
        <taxon>Bacillati</taxon>
        <taxon>Actinomycetota</taxon>
        <taxon>Actinomycetes</taxon>
        <taxon>Kitasatosporales</taxon>
        <taxon>Streptomycetaceae</taxon>
        <taxon>Streptomyces</taxon>
    </lineage>
</organism>
<dbReference type="RefSeq" id="WP_153289739.1">
    <property type="nucleotide sequence ID" value="NZ_CP045643.1"/>
</dbReference>
<feature type="compositionally biased region" description="Basic and acidic residues" evidence="1">
    <location>
        <begin position="30"/>
        <end position="39"/>
    </location>
</feature>
<feature type="region of interest" description="Disordered" evidence="1">
    <location>
        <begin position="15"/>
        <end position="69"/>
    </location>
</feature>
<evidence type="ECO:0000256" key="1">
    <source>
        <dbReference type="SAM" id="MobiDB-lite"/>
    </source>
</evidence>
<keyword evidence="3" id="KW-1185">Reference proteome</keyword>
<dbReference type="EMBL" id="CP045643">
    <property type="protein sequence ID" value="QFZ75476.1"/>
    <property type="molecule type" value="Genomic_DNA"/>
</dbReference>
<sequence length="69" mass="7306">MPNDPYAILRALLRADAARHAPKPNPDTVRTPRPDKVRDAASPSSPTPPAPLTPLTPPAVAPRKPGERG</sequence>
<reference evidence="2 3" key="1">
    <citation type="submission" date="2019-10" db="EMBL/GenBank/DDBJ databases">
        <title>A novel species.</title>
        <authorList>
            <person name="Gao J."/>
        </authorList>
    </citation>
    <scope>NUCLEOTIDE SEQUENCE [LARGE SCALE GENOMIC DNA]</scope>
    <source>
        <strain evidence="2 3">QMT-28</strain>
    </source>
</reference>
<dbReference type="Proteomes" id="UP000326179">
    <property type="component" value="Chromosome"/>
</dbReference>
<dbReference type="AlphaFoldDB" id="A0A5Q0LFT4"/>
<gene>
    <name evidence="2" type="ORF">GFH48_21370</name>
</gene>
<accession>A0A5Q0LFT4</accession>
<evidence type="ECO:0000313" key="3">
    <source>
        <dbReference type="Proteomes" id="UP000326179"/>
    </source>
</evidence>
<name>A0A5Q0LFT4_9ACTN</name>
<dbReference type="KEGG" id="sfy:GFH48_21370"/>
<proteinExistence type="predicted"/>